<dbReference type="Proteomes" id="UP000324897">
    <property type="component" value="Unassembled WGS sequence"/>
</dbReference>
<gene>
    <name evidence="10" type="ORF">EJB05_38087</name>
</gene>
<dbReference type="GO" id="GO:0034220">
    <property type="term" value="P:monoatomic ion transmembrane transport"/>
    <property type="evidence" value="ECO:0007669"/>
    <property type="project" value="UniProtKB-KW"/>
</dbReference>
<keyword evidence="11" id="KW-1185">Reference proteome</keyword>
<comment type="subcellular location">
    <subcellularLocation>
        <location evidence="1">Membrane</location>
        <topology evidence="1">Multi-pass membrane protein</topology>
    </subcellularLocation>
</comment>
<evidence type="ECO:0000256" key="3">
    <source>
        <dbReference type="ARBA" id="ARBA00022448"/>
    </source>
</evidence>
<dbReference type="InterPro" id="IPR020966">
    <property type="entry name" value="ALMT"/>
</dbReference>
<dbReference type="Gramene" id="TVU14611">
    <property type="protein sequence ID" value="TVU14611"/>
    <property type="gene ID" value="EJB05_38087"/>
</dbReference>
<sequence length="446" mass="48766">METPRESNNGGSHDEGNGGFMATCRLQLCSAVDKLRQSVIVLAGKLAKIARDDPRRVAHSLKVGLALTLVSVVYYVTPLFKGHTDNTMWAVLTVVVVMEFTIGGTLSKGLNRAAATLLAGFLAVGAHLVADLCGQKGEPILLGVFVFFVASAATFSRFIPAIKARHDYGVTIFILTFSLVAVSSYRVEELIQYAHQRFTTIVIGVATCLVTTIFVFPVWAGEDLNELTASNLDKLADFLDGIESKCFGGNTASENLEDKVFLQVYKSILNSKTREDSLYSFARWEPGHGKFSFRHPWGQYQKIGVLCRQCASSMEALASYVVTATKSPYPDANPELSLKVRRACCEMNLQSAKALRELSSEIRTMTILDVTKDMSAAMESANRLRSELSEDTALLQVMHVSVIASLLSDMVSQIKKLTESVENLARLANFKSPKRSQVGVVIDIVS</sequence>
<evidence type="ECO:0000313" key="10">
    <source>
        <dbReference type="EMBL" id="TVU14611.1"/>
    </source>
</evidence>
<evidence type="ECO:0000256" key="9">
    <source>
        <dbReference type="SAM" id="Phobius"/>
    </source>
</evidence>
<keyword evidence="6" id="KW-0406">Ion transport</keyword>
<feature type="transmembrane region" description="Helical" evidence="9">
    <location>
        <begin position="57"/>
        <end position="76"/>
    </location>
</feature>
<proteinExistence type="inferred from homology"/>
<feature type="transmembrane region" description="Helical" evidence="9">
    <location>
        <begin position="140"/>
        <end position="162"/>
    </location>
</feature>
<keyword evidence="4 9" id="KW-0812">Transmembrane</keyword>
<comment type="caution">
    <text evidence="10">The sequence shown here is derived from an EMBL/GenBank/DDBJ whole genome shotgun (WGS) entry which is preliminary data.</text>
</comment>
<evidence type="ECO:0000256" key="1">
    <source>
        <dbReference type="ARBA" id="ARBA00004141"/>
    </source>
</evidence>
<evidence type="ECO:0000313" key="11">
    <source>
        <dbReference type="Proteomes" id="UP000324897"/>
    </source>
</evidence>
<feature type="transmembrane region" description="Helical" evidence="9">
    <location>
        <begin position="199"/>
        <end position="220"/>
    </location>
</feature>
<name>A0A5J9TVC9_9POAL</name>
<dbReference type="EMBL" id="RWGY01000031">
    <property type="protein sequence ID" value="TVU14611.1"/>
    <property type="molecule type" value="Genomic_DNA"/>
</dbReference>
<keyword evidence="5 9" id="KW-1133">Transmembrane helix</keyword>
<feature type="transmembrane region" description="Helical" evidence="9">
    <location>
        <begin position="88"/>
        <end position="107"/>
    </location>
</feature>
<protein>
    <submittedName>
        <fullName evidence="10">Uncharacterized protein</fullName>
    </submittedName>
</protein>
<reference evidence="10 11" key="1">
    <citation type="journal article" date="2019" name="Sci. Rep.">
        <title>A high-quality genome of Eragrostis curvula grass provides insights into Poaceae evolution and supports new strategies to enhance forage quality.</title>
        <authorList>
            <person name="Carballo J."/>
            <person name="Santos B.A.C.M."/>
            <person name="Zappacosta D."/>
            <person name="Garbus I."/>
            <person name="Selva J.P."/>
            <person name="Gallo C.A."/>
            <person name="Diaz A."/>
            <person name="Albertini E."/>
            <person name="Caccamo M."/>
            <person name="Echenique V."/>
        </authorList>
    </citation>
    <scope>NUCLEOTIDE SEQUENCE [LARGE SCALE GENOMIC DNA]</scope>
    <source>
        <strain evidence="11">cv. Victoria</strain>
        <tissue evidence="10">Leaf</tissue>
    </source>
</reference>
<comment type="similarity">
    <text evidence="2">Belongs to the aromatic acid exporter (TC 2.A.85) family.</text>
</comment>
<organism evidence="10 11">
    <name type="scientific">Eragrostis curvula</name>
    <name type="common">weeping love grass</name>
    <dbReference type="NCBI Taxonomy" id="38414"/>
    <lineage>
        <taxon>Eukaryota</taxon>
        <taxon>Viridiplantae</taxon>
        <taxon>Streptophyta</taxon>
        <taxon>Embryophyta</taxon>
        <taxon>Tracheophyta</taxon>
        <taxon>Spermatophyta</taxon>
        <taxon>Magnoliopsida</taxon>
        <taxon>Liliopsida</taxon>
        <taxon>Poales</taxon>
        <taxon>Poaceae</taxon>
        <taxon>PACMAD clade</taxon>
        <taxon>Chloridoideae</taxon>
        <taxon>Eragrostideae</taxon>
        <taxon>Eragrostidinae</taxon>
        <taxon>Eragrostis</taxon>
    </lineage>
</organism>
<dbReference type="GO" id="GO:0016020">
    <property type="term" value="C:membrane"/>
    <property type="evidence" value="ECO:0007669"/>
    <property type="project" value="UniProtKB-SubCell"/>
</dbReference>
<feature type="transmembrane region" description="Helical" evidence="9">
    <location>
        <begin position="113"/>
        <end position="133"/>
    </location>
</feature>
<accession>A0A5J9TVC9</accession>
<dbReference type="AlphaFoldDB" id="A0A5J9TVC9"/>
<evidence type="ECO:0000256" key="6">
    <source>
        <dbReference type="ARBA" id="ARBA00023065"/>
    </source>
</evidence>
<evidence type="ECO:0000256" key="8">
    <source>
        <dbReference type="ARBA" id="ARBA00023303"/>
    </source>
</evidence>
<evidence type="ECO:0000256" key="2">
    <source>
        <dbReference type="ARBA" id="ARBA00007079"/>
    </source>
</evidence>
<dbReference type="Pfam" id="PF11744">
    <property type="entry name" value="ALMT"/>
    <property type="match status" value="1"/>
</dbReference>
<dbReference type="PANTHER" id="PTHR31086">
    <property type="entry name" value="ALUMINUM-ACTIVATED MALATE TRANSPORTER 10"/>
    <property type="match status" value="1"/>
</dbReference>
<evidence type="ECO:0000256" key="7">
    <source>
        <dbReference type="ARBA" id="ARBA00023136"/>
    </source>
</evidence>
<keyword evidence="3" id="KW-0813">Transport</keyword>
<feature type="non-terminal residue" evidence="10">
    <location>
        <position position="1"/>
    </location>
</feature>
<keyword evidence="8" id="KW-0407">Ion channel</keyword>
<dbReference type="OrthoDB" id="68611at2759"/>
<evidence type="ECO:0000256" key="5">
    <source>
        <dbReference type="ARBA" id="ARBA00022989"/>
    </source>
</evidence>
<dbReference type="GO" id="GO:0015743">
    <property type="term" value="P:malate transport"/>
    <property type="evidence" value="ECO:0007669"/>
    <property type="project" value="InterPro"/>
</dbReference>
<keyword evidence="7 9" id="KW-0472">Membrane</keyword>
<evidence type="ECO:0000256" key="4">
    <source>
        <dbReference type="ARBA" id="ARBA00022692"/>
    </source>
</evidence>